<organism evidence="7 8">
    <name type="scientific">Sphingobium herbicidovorans (strain ATCC 700291 / DSM 11019 / CCUG 56400 / KCTC 2939 / LMG 18315 / NBRC 16415 / MH)</name>
    <name type="common">Sphingomonas herbicidovorans</name>
    <dbReference type="NCBI Taxonomy" id="1219045"/>
    <lineage>
        <taxon>Bacteria</taxon>
        <taxon>Pseudomonadati</taxon>
        <taxon>Pseudomonadota</taxon>
        <taxon>Alphaproteobacteria</taxon>
        <taxon>Sphingomonadales</taxon>
        <taxon>Sphingomonadaceae</taxon>
        <taxon>Sphingobium</taxon>
    </lineage>
</organism>
<feature type="domain" description="HTH tetR-type" evidence="6">
    <location>
        <begin position="6"/>
        <end position="66"/>
    </location>
</feature>
<evidence type="ECO:0000259" key="6">
    <source>
        <dbReference type="PROSITE" id="PS50977"/>
    </source>
</evidence>
<evidence type="ECO:0000256" key="2">
    <source>
        <dbReference type="ARBA" id="ARBA00023125"/>
    </source>
</evidence>
<dbReference type="EMBL" id="JFZA02000012">
    <property type="protein sequence ID" value="KFG90314.1"/>
    <property type="molecule type" value="Genomic_DNA"/>
</dbReference>
<dbReference type="PATRIC" id="fig|1219045.3.peg.1549"/>
<sequence>MRQKTEAKRQQIMAGAARVFEQRGYQGTTLNDIAREVGCSKVTIYNYFKSREDLLKAIIVEGARPTMDHLRAQLAGEGALIDRLRAFGRTYLILVMNAYSLAMMRLMIAENDNFADIFAEGSEHDIWLHVSAAIEAETDGELVDAGELAAALRALLHGGSHYQCLIGAQTPPEIDALIAEADQAIDIISGCLKT</sequence>
<dbReference type="InterPro" id="IPR009057">
    <property type="entry name" value="Homeodomain-like_sf"/>
</dbReference>
<feature type="transmembrane region" description="Helical" evidence="5">
    <location>
        <begin position="90"/>
        <end position="108"/>
    </location>
</feature>
<keyword evidence="3" id="KW-0804">Transcription</keyword>
<comment type="caution">
    <text evidence="7">The sequence shown here is derived from an EMBL/GenBank/DDBJ whole genome shotgun (WGS) entry which is preliminary data.</text>
</comment>
<reference evidence="7" key="1">
    <citation type="submission" date="2014-08" db="EMBL/GenBank/DDBJ databases">
        <title>Draft genome sequences of Sphingobium herbicidovorans.</title>
        <authorList>
            <person name="Gan H.M."/>
            <person name="Gan H.Y."/>
            <person name="Savka M.A."/>
        </authorList>
    </citation>
    <scope>NUCLEOTIDE SEQUENCE [LARGE SCALE GENOMIC DNA]</scope>
    <source>
        <strain evidence="7">NBRC 16415</strain>
    </source>
</reference>
<keyword evidence="5" id="KW-1133">Transmembrane helix</keyword>
<feature type="DNA-binding region" description="H-T-H motif" evidence="4">
    <location>
        <begin position="29"/>
        <end position="48"/>
    </location>
</feature>
<dbReference type="SUPFAM" id="SSF46689">
    <property type="entry name" value="Homeodomain-like"/>
    <property type="match status" value="1"/>
</dbReference>
<name>A0A086PA96_SPHHM</name>
<dbReference type="RefSeq" id="WP_156103340.1">
    <property type="nucleotide sequence ID" value="NZ_BCZD01000005.1"/>
</dbReference>
<keyword evidence="5" id="KW-0472">Membrane</keyword>
<accession>A0A086PA96</accession>
<evidence type="ECO:0000313" key="7">
    <source>
        <dbReference type="EMBL" id="KFG90314.1"/>
    </source>
</evidence>
<dbReference type="PANTHER" id="PTHR30055:SF234">
    <property type="entry name" value="HTH-TYPE TRANSCRIPTIONAL REGULATOR BETI"/>
    <property type="match status" value="1"/>
</dbReference>
<keyword evidence="2 4" id="KW-0238">DNA-binding</keyword>
<dbReference type="InterPro" id="IPR001647">
    <property type="entry name" value="HTH_TetR"/>
</dbReference>
<evidence type="ECO:0000256" key="5">
    <source>
        <dbReference type="SAM" id="Phobius"/>
    </source>
</evidence>
<evidence type="ECO:0000256" key="1">
    <source>
        <dbReference type="ARBA" id="ARBA00023015"/>
    </source>
</evidence>
<dbReference type="AlphaFoldDB" id="A0A086PA96"/>
<keyword evidence="8" id="KW-1185">Reference proteome</keyword>
<dbReference type="PROSITE" id="PS50977">
    <property type="entry name" value="HTH_TETR_2"/>
    <property type="match status" value="1"/>
</dbReference>
<evidence type="ECO:0000313" key="8">
    <source>
        <dbReference type="Proteomes" id="UP000024284"/>
    </source>
</evidence>
<dbReference type="Gene3D" id="1.10.357.10">
    <property type="entry name" value="Tetracycline Repressor, domain 2"/>
    <property type="match status" value="1"/>
</dbReference>
<dbReference type="eggNOG" id="COG1309">
    <property type="taxonomic scope" value="Bacteria"/>
</dbReference>
<dbReference type="GO" id="GO:0003700">
    <property type="term" value="F:DNA-binding transcription factor activity"/>
    <property type="evidence" value="ECO:0007669"/>
    <property type="project" value="TreeGrafter"/>
</dbReference>
<dbReference type="PANTHER" id="PTHR30055">
    <property type="entry name" value="HTH-TYPE TRANSCRIPTIONAL REGULATOR RUTR"/>
    <property type="match status" value="1"/>
</dbReference>
<dbReference type="Pfam" id="PF00440">
    <property type="entry name" value="TetR_N"/>
    <property type="match status" value="1"/>
</dbReference>
<dbReference type="STRING" id="76947.GCA_002080435_01474"/>
<protein>
    <submittedName>
        <fullName evidence="7">TetR family transcriptional regulator</fullName>
    </submittedName>
</protein>
<dbReference type="InterPro" id="IPR050109">
    <property type="entry name" value="HTH-type_TetR-like_transc_reg"/>
</dbReference>
<dbReference type="PRINTS" id="PR00455">
    <property type="entry name" value="HTHTETR"/>
</dbReference>
<keyword evidence="5" id="KW-0812">Transmembrane</keyword>
<dbReference type="OrthoDB" id="2356263at2"/>
<gene>
    <name evidence="7" type="ORF">BV98_001516</name>
</gene>
<dbReference type="Pfam" id="PF14246">
    <property type="entry name" value="TetR_C_7"/>
    <property type="match status" value="1"/>
</dbReference>
<evidence type="ECO:0000256" key="4">
    <source>
        <dbReference type="PROSITE-ProRule" id="PRU00335"/>
    </source>
</evidence>
<dbReference type="Proteomes" id="UP000024284">
    <property type="component" value="Unassembled WGS sequence"/>
</dbReference>
<dbReference type="GO" id="GO:0000976">
    <property type="term" value="F:transcription cis-regulatory region binding"/>
    <property type="evidence" value="ECO:0007669"/>
    <property type="project" value="TreeGrafter"/>
</dbReference>
<evidence type="ECO:0000256" key="3">
    <source>
        <dbReference type="ARBA" id="ARBA00023163"/>
    </source>
</evidence>
<keyword evidence="1" id="KW-0805">Transcription regulation</keyword>
<dbReference type="FunFam" id="1.10.10.60:FF:000141">
    <property type="entry name" value="TetR family transcriptional regulator"/>
    <property type="match status" value="1"/>
</dbReference>
<dbReference type="Gene3D" id="1.10.10.60">
    <property type="entry name" value="Homeodomain-like"/>
    <property type="match status" value="1"/>
</dbReference>
<dbReference type="InterPro" id="IPR039536">
    <property type="entry name" value="TetR_C_Proteobacteria"/>
</dbReference>
<proteinExistence type="predicted"/>